<evidence type="ECO:0000256" key="1">
    <source>
        <dbReference type="SAM" id="MobiDB-lite"/>
    </source>
</evidence>
<dbReference type="EMBL" id="QZEZ01000004">
    <property type="protein sequence ID" value="RJK95929.1"/>
    <property type="molecule type" value="Genomic_DNA"/>
</dbReference>
<dbReference type="AlphaFoldDB" id="A0A3A3ZJT9"/>
<feature type="region of interest" description="Disordered" evidence="1">
    <location>
        <begin position="82"/>
        <end position="101"/>
    </location>
</feature>
<reference evidence="2 3" key="1">
    <citation type="submission" date="2018-09" db="EMBL/GenBank/DDBJ databases">
        <title>YIM 75000 draft genome.</title>
        <authorList>
            <person name="Tang S."/>
            <person name="Feng Y."/>
        </authorList>
    </citation>
    <scope>NUCLEOTIDE SEQUENCE [LARGE SCALE GENOMIC DNA]</scope>
    <source>
        <strain evidence="2 3">YIM 75000</strain>
    </source>
</reference>
<organism evidence="2 3">
    <name type="scientific">Vallicoccus soli</name>
    <dbReference type="NCBI Taxonomy" id="2339232"/>
    <lineage>
        <taxon>Bacteria</taxon>
        <taxon>Bacillati</taxon>
        <taxon>Actinomycetota</taxon>
        <taxon>Actinomycetes</taxon>
        <taxon>Motilibacterales</taxon>
        <taxon>Vallicoccaceae</taxon>
        <taxon>Vallicoccus</taxon>
    </lineage>
</organism>
<protein>
    <submittedName>
        <fullName evidence="2">Uncharacterized protein</fullName>
    </submittedName>
</protein>
<accession>A0A3A3ZJT9</accession>
<name>A0A3A3ZJT9_9ACTN</name>
<evidence type="ECO:0000313" key="3">
    <source>
        <dbReference type="Proteomes" id="UP000265614"/>
    </source>
</evidence>
<proteinExistence type="predicted"/>
<keyword evidence="3" id="KW-1185">Reference proteome</keyword>
<comment type="caution">
    <text evidence="2">The sequence shown here is derived from an EMBL/GenBank/DDBJ whole genome shotgun (WGS) entry which is preliminary data.</text>
</comment>
<dbReference type="Proteomes" id="UP000265614">
    <property type="component" value="Unassembled WGS sequence"/>
</dbReference>
<evidence type="ECO:0000313" key="2">
    <source>
        <dbReference type="EMBL" id="RJK95929.1"/>
    </source>
</evidence>
<gene>
    <name evidence="2" type="ORF">D5H78_10050</name>
</gene>
<sequence length="101" mass="11336">MLALEVYVMALDAVVAQAAVPTAVPGRVRWLYACDRRHAYEAAQILVDCSQYECFEQHRRALQDQVDALHDDEDALLCRVRSETDTEQRSPSLRVGPTCAS</sequence>